<feature type="signal peptide" evidence="12">
    <location>
        <begin position="1"/>
        <end position="27"/>
    </location>
</feature>
<evidence type="ECO:0000256" key="9">
    <source>
        <dbReference type="ARBA" id="ARBA00023319"/>
    </source>
</evidence>
<evidence type="ECO:0000256" key="7">
    <source>
        <dbReference type="ARBA" id="ARBA00023157"/>
    </source>
</evidence>
<feature type="domain" description="Fibronectin type-III" evidence="14">
    <location>
        <begin position="655"/>
        <end position="749"/>
    </location>
</feature>
<sequence length="1372" mass="151356">MSLYCGRLYVSLLFTSIVFLSLTVTSSQLAPFFLEEPSDIVVKKNRQALLKCRAGGLPSPRISWRHNGNDLNLAGDKRRKILPDGSLLFITIEHTKSSKPDEGNYQCVASSQVNNLDYEIRSRIVKLQVAGLSSKITIEPVTSQVIFGDVARLFCKVRHSLPDSIIQWKFKQKDGSEIALTPSSKVTLLPGGVIQIRNVQLDDGGEFKYTDESPVTKRTHSSSYATLTVIPDRGNPRRADFVVTPPSRVVAIKGKHTVLECAVKGSPKPAVKWYKNGQIVTYDSRVTIIGESNLEIMQVVPSDAGTYKCEATSSGSQPVSAETRLKVNYPPVFIKRLRDHNAYTGSVVTFNCTADGNPKPNVYWSKNGYKIGSTDFTKVGDGFLKVEDLLPSDMGMYQCFATNSLGSIQASAELSVYKTGVPLPTTRLPTTAQTPTTILPPTTTPTPPPTTTEPQRPPDPPRNVQARTISDSEIEVTWIPPKNTYGKVLSYNMFFTLSKGGIGIVKMTNVSGDTLRVKIDNLKPDTDYNFMVYARNKYGTGRISESATGRTAPIASVPKAPRSLVAVPLSSSSIKVQWNAPLEGSEEVAQYVLEYQEVGANVKKSQVIKQLMKTITFLKTYTEYKITVYGVSKAGLRGIAATTTVFTLGGIPKGPPTGLTLQAAQSGTALIVSWNPPHHSLANGRIIKYALEYRRSGKTMFNRVELGDVLDRTITRLQPNTKYEVRIAAGTSSGFGDFTDLVTGNTNITKCTETVPPGAPQNLRVTLPLKTERILHVQWQSPSNAGRVCVTDYVIRYGAGSPYPYKEVRPANVTSILLKELEAGKQYIVKVTARNKNHDNGPGVEESIFIPVSGDVEKPVKNVRVTPLSSTALRVTWTEMEDLRVQLYHVYRSLKKTVTYCGNTTLRELNCTRLQPYTYYTILVRRNGEKVNGTATNQTLEAKPSPPTDITLSSLDDNTTDLHANWQIPEKVNGKILRYKIYYSLYPDAPLRNWTMQLCDGATMQTRLKGLKPGTKYYFRMKVENGAGWSELSQAKMIVTPDQENDTNIAPTVVAQVGPAGLKDKTLWIIIAAVAGITLIAIIIISVVLCKKRSVDDIQMPRRPPPTYKSAIQSNGSAKKKKEEKPPDLWINHTENMEMKPSDSANPPPDVANVPKSTFETQPLIDNRMENQYERHSFAEPEIDPLPPPPEHMLSDDMPSPVSSPGPAPYHPVVTYPRPQTPESTGSKYPMTSTPMRHNSAQFPRSGSLDNSTEPLISSPPQRSQSYDLDHQQPIRPPIPTFQDNGPHYKVPQVTSSAPKDDIQLPPVGYNRPAMPRSPNGVRSPPPTYNEVYSPKQQRDAGEVVADLDKELAGLEGLMKDLNEITGNDYLS</sequence>
<evidence type="ECO:0000259" key="13">
    <source>
        <dbReference type="PROSITE" id="PS50835"/>
    </source>
</evidence>
<dbReference type="SUPFAM" id="SSF48726">
    <property type="entry name" value="Immunoglobulin"/>
    <property type="match status" value="4"/>
</dbReference>
<dbReference type="InterPro" id="IPR050964">
    <property type="entry name" value="Striated_Muscle_Regulatory"/>
</dbReference>
<keyword evidence="8" id="KW-0325">Glycoprotein</keyword>
<dbReference type="SMART" id="SM00408">
    <property type="entry name" value="IGc2"/>
    <property type="match status" value="4"/>
</dbReference>
<feature type="domain" description="Fibronectin type-III" evidence="14">
    <location>
        <begin position="560"/>
        <end position="654"/>
    </location>
</feature>
<dbReference type="SMART" id="SM00060">
    <property type="entry name" value="FN3"/>
    <property type="match status" value="6"/>
</dbReference>
<dbReference type="InterPro" id="IPR003599">
    <property type="entry name" value="Ig_sub"/>
</dbReference>
<feature type="compositionally biased region" description="Polar residues" evidence="10">
    <location>
        <begin position="1221"/>
        <end position="1267"/>
    </location>
</feature>
<dbReference type="CDD" id="cd00063">
    <property type="entry name" value="FN3"/>
    <property type="match status" value="6"/>
</dbReference>
<feature type="region of interest" description="Disordered" evidence="10">
    <location>
        <begin position="1098"/>
        <end position="1128"/>
    </location>
</feature>
<evidence type="ECO:0000256" key="5">
    <source>
        <dbReference type="ARBA" id="ARBA00022989"/>
    </source>
</evidence>
<dbReference type="InterPro" id="IPR003598">
    <property type="entry name" value="Ig_sub2"/>
</dbReference>
<evidence type="ECO:0000259" key="14">
    <source>
        <dbReference type="PROSITE" id="PS50853"/>
    </source>
</evidence>
<feature type="domain" description="Ig-like" evidence="13">
    <location>
        <begin position="31"/>
        <end position="117"/>
    </location>
</feature>
<keyword evidence="4" id="KW-0677">Repeat</keyword>
<dbReference type="InterPro" id="IPR007110">
    <property type="entry name" value="Ig-like_dom"/>
</dbReference>
<evidence type="ECO:0000256" key="6">
    <source>
        <dbReference type="ARBA" id="ARBA00023136"/>
    </source>
</evidence>
<keyword evidence="7" id="KW-1015">Disulfide bond</keyword>
<dbReference type="InterPro" id="IPR003961">
    <property type="entry name" value="FN3_dom"/>
</dbReference>
<keyword evidence="3 11" id="KW-0812">Transmembrane</keyword>
<keyword evidence="5 11" id="KW-1133">Transmembrane helix</keyword>
<keyword evidence="6 11" id="KW-0472">Membrane</keyword>
<evidence type="ECO:0000256" key="4">
    <source>
        <dbReference type="ARBA" id="ARBA00022737"/>
    </source>
</evidence>
<evidence type="ECO:0000256" key="10">
    <source>
        <dbReference type="SAM" id="MobiDB-lite"/>
    </source>
</evidence>
<feature type="compositionally biased region" description="Low complexity" evidence="10">
    <location>
        <begin position="425"/>
        <end position="441"/>
    </location>
</feature>
<evidence type="ECO:0000256" key="8">
    <source>
        <dbReference type="ARBA" id="ARBA00023180"/>
    </source>
</evidence>
<evidence type="ECO:0000256" key="1">
    <source>
        <dbReference type="ARBA" id="ARBA00004479"/>
    </source>
</evidence>
<comment type="subcellular location">
    <subcellularLocation>
        <location evidence="1">Membrane</location>
        <topology evidence="1">Single-pass type I membrane protein</topology>
    </subcellularLocation>
</comment>
<dbReference type="GO" id="GO:0016020">
    <property type="term" value="C:membrane"/>
    <property type="evidence" value="ECO:0007669"/>
    <property type="project" value="UniProtKB-SubCell"/>
</dbReference>
<accession>A0A0A7LUI7</accession>
<dbReference type="InterPro" id="IPR036179">
    <property type="entry name" value="Ig-like_dom_sf"/>
</dbReference>
<proteinExistence type="evidence at transcript level"/>
<feature type="chain" id="PRO_5002031255" evidence="12">
    <location>
        <begin position="28"/>
        <end position="1372"/>
    </location>
</feature>
<feature type="domain" description="Fibronectin type-III" evidence="14">
    <location>
        <begin position="859"/>
        <end position="945"/>
    </location>
</feature>
<evidence type="ECO:0000256" key="2">
    <source>
        <dbReference type="ARBA" id="ARBA00009588"/>
    </source>
</evidence>
<feature type="transmembrane region" description="Helical" evidence="11">
    <location>
        <begin position="1067"/>
        <end position="1090"/>
    </location>
</feature>
<dbReference type="Pfam" id="PF00041">
    <property type="entry name" value="fn3"/>
    <property type="match status" value="5"/>
</dbReference>
<dbReference type="Pfam" id="PF07679">
    <property type="entry name" value="I-set"/>
    <property type="match status" value="3"/>
</dbReference>
<protein>
    <submittedName>
        <fullName evidence="15">Neogenin/DCC</fullName>
    </submittedName>
</protein>
<keyword evidence="12" id="KW-0732">Signal</keyword>
<dbReference type="InterPro" id="IPR013098">
    <property type="entry name" value="Ig_I-set"/>
</dbReference>
<organism evidence="15">
    <name type="scientific">Nematostella vectensis</name>
    <name type="common">Starlet sea anemone</name>
    <dbReference type="NCBI Taxonomy" id="45351"/>
    <lineage>
        <taxon>Eukaryota</taxon>
        <taxon>Metazoa</taxon>
        <taxon>Cnidaria</taxon>
        <taxon>Anthozoa</taxon>
        <taxon>Hexacorallia</taxon>
        <taxon>Actiniaria</taxon>
        <taxon>Edwardsiidae</taxon>
        <taxon>Nematostella</taxon>
    </lineage>
</organism>
<dbReference type="SMART" id="SM00409">
    <property type="entry name" value="IG"/>
    <property type="match status" value="4"/>
</dbReference>
<dbReference type="PROSITE" id="PS50853">
    <property type="entry name" value="FN3"/>
    <property type="match status" value="6"/>
</dbReference>
<evidence type="ECO:0000256" key="11">
    <source>
        <dbReference type="SAM" id="Phobius"/>
    </source>
</evidence>
<dbReference type="SUPFAM" id="SSF49265">
    <property type="entry name" value="Fibronectin type III"/>
    <property type="match status" value="4"/>
</dbReference>
<feature type="compositionally biased region" description="Pro residues" evidence="10">
    <location>
        <begin position="442"/>
        <end position="461"/>
    </location>
</feature>
<evidence type="ECO:0000256" key="12">
    <source>
        <dbReference type="SAM" id="SignalP"/>
    </source>
</evidence>
<dbReference type="FunFam" id="2.60.40.10:FF:000004">
    <property type="entry name" value="DCC isoform 1"/>
    <property type="match status" value="2"/>
</dbReference>
<dbReference type="PANTHER" id="PTHR13817:SF173">
    <property type="entry name" value="FRAZZLED"/>
    <property type="match status" value="1"/>
</dbReference>
<dbReference type="PANTHER" id="PTHR13817">
    <property type="entry name" value="TITIN"/>
    <property type="match status" value="1"/>
</dbReference>
<dbReference type="PROSITE" id="PS50835">
    <property type="entry name" value="IG_LIKE"/>
    <property type="match status" value="3"/>
</dbReference>
<feature type="domain" description="Ig-like" evidence="13">
    <location>
        <begin position="330"/>
        <end position="415"/>
    </location>
</feature>
<dbReference type="FunFam" id="2.60.40.10:FF:000189">
    <property type="entry name" value="Neogenin isoform 3"/>
    <property type="match status" value="1"/>
</dbReference>
<comment type="similarity">
    <text evidence="2">Belongs to the immunoglobulin superfamily. DCC family.</text>
</comment>
<keyword evidence="9" id="KW-0393">Immunoglobulin domain</keyword>
<dbReference type="Gene3D" id="2.60.40.10">
    <property type="entry name" value="Immunoglobulins"/>
    <property type="match status" value="10"/>
</dbReference>
<dbReference type="Pfam" id="PF06583">
    <property type="entry name" value="Neogenin_C"/>
    <property type="match status" value="1"/>
</dbReference>
<feature type="region of interest" description="Disordered" evidence="10">
    <location>
        <begin position="1180"/>
        <end position="1342"/>
    </location>
</feature>
<feature type="domain" description="Fibronectin type-III" evidence="14">
    <location>
        <begin position="460"/>
        <end position="554"/>
    </location>
</feature>
<feature type="domain" description="Ig-like" evidence="13">
    <location>
        <begin position="236"/>
        <end position="320"/>
    </location>
</feature>
<reference evidence="15" key="1">
    <citation type="journal article" date="2014" name="Cell Rep.">
        <title>RGM Regulates BMP-Mediated Secondary Axis Formation in the Sea Anemone Nematostella vectensis.</title>
        <authorList>
            <person name="Leclere L."/>
            <person name="Rentzsch F."/>
        </authorList>
    </citation>
    <scope>NUCLEOTIDE SEQUENCE</scope>
</reference>
<feature type="region of interest" description="Disordered" evidence="10">
    <location>
        <begin position="425"/>
        <end position="465"/>
    </location>
</feature>
<feature type="domain" description="Fibronectin type-III" evidence="14">
    <location>
        <begin position="759"/>
        <end position="855"/>
    </location>
</feature>
<name>A0A0A7LUI7_NEMVE</name>
<evidence type="ECO:0000256" key="3">
    <source>
        <dbReference type="ARBA" id="ARBA00022692"/>
    </source>
</evidence>
<dbReference type="InterPro" id="IPR036116">
    <property type="entry name" value="FN3_sf"/>
</dbReference>
<evidence type="ECO:0000313" key="15">
    <source>
        <dbReference type="EMBL" id="AIZ68366.1"/>
    </source>
</evidence>
<dbReference type="InterPro" id="IPR010560">
    <property type="entry name" value="Neogenin_C"/>
</dbReference>
<feature type="domain" description="Fibronectin type-III" evidence="14">
    <location>
        <begin position="946"/>
        <end position="1043"/>
    </location>
</feature>
<dbReference type="InterPro" id="IPR013783">
    <property type="entry name" value="Ig-like_fold"/>
</dbReference>
<dbReference type="EMBL" id="KM975940">
    <property type="protein sequence ID" value="AIZ68366.1"/>
    <property type="molecule type" value="mRNA"/>
</dbReference>